<proteinExistence type="evidence at transcript level"/>
<dbReference type="EMBL" id="GFAC01000677">
    <property type="protein sequence ID" value="JAT98511.1"/>
    <property type="molecule type" value="mRNA"/>
</dbReference>
<dbReference type="AlphaFoldDB" id="A0A1E1XHP2"/>
<protein>
    <submittedName>
        <fullName evidence="2">Putative signal peptide-containing protein</fullName>
    </submittedName>
</protein>
<feature type="region of interest" description="Disordered" evidence="1">
    <location>
        <begin position="123"/>
        <end position="148"/>
    </location>
</feature>
<accession>A0A1E1XHP2</accession>
<feature type="non-terminal residue" evidence="2">
    <location>
        <position position="1"/>
    </location>
</feature>
<feature type="compositionally biased region" description="Polar residues" evidence="1">
    <location>
        <begin position="130"/>
        <end position="148"/>
    </location>
</feature>
<name>A0A1E1XHP2_9ACAR</name>
<reference evidence="2" key="1">
    <citation type="journal article" date="2017" name="Front. Cell. Infect. Microbiol.">
        <title>The Distinct Transcriptional Response of the Midgut of Amblyomma sculptum and Amblyomma aureolatum Ticks to Rickettsia rickettsii Correlates to Their Differences in Susceptibility to Infection.</title>
        <authorList>
            <person name="Martins L.A."/>
            <person name="Galletti M.F.B.M."/>
            <person name="Ribeiro J.M."/>
            <person name="Fujita A."/>
            <person name="Costa F.B."/>
            <person name="Labruna M.B."/>
            <person name="Daffre S."/>
            <person name="Fogaca A.C."/>
        </authorList>
    </citation>
    <scope>NUCLEOTIDE SEQUENCE</scope>
</reference>
<organism evidence="2">
    <name type="scientific">Amblyomma aureolatum</name>
    <dbReference type="NCBI Taxonomy" id="187763"/>
    <lineage>
        <taxon>Eukaryota</taxon>
        <taxon>Metazoa</taxon>
        <taxon>Ecdysozoa</taxon>
        <taxon>Arthropoda</taxon>
        <taxon>Chelicerata</taxon>
        <taxon>Arachnida</taxon>
        <taxon>Acari</taxon>
        <taxon>Parasitiformes</taxon>
        <taxon>Ixodida</taxon>
        <taxon>Ixodoidea</taxon>
        <taxon>Ixodidae</taxon>
        <taxon>Amblyomminae</taxon>
        <taxon>Amblyomma</taxon>
    </lineage>
</organism>
<evidence type="ECO:0000256" key="1">
    <source>
        <dbReference type="SAM" id="MobiDB-lite"/>
    </source>
</evidence>
<sequence>LTGVPTSVQRLLVSDNVKDRSSCVDFDDGDRVSDFHSLIRLRSDTHDPELHVLLELPGPLFHDAQADSSRVKEYAAAVKRYSDLLSRVKAARKDPKLLLNPNEAGGNQSLEVTTEEYPAISDYSKDTESADSTAQLGDESPNISINDSRVTDDVSTLADDKSTTWTGTFVLPNRRMHLLFFDDLPIPDGGPPARVTQWLKQQFPIDWSNNAKFAFMCYFIKATCDNEPWVNRLLAYAPPVCLMLQTKPGRVLSRTVFHALPTKLLPKVITNMLPAHIAQQME</sequence>
<evidence type="ECO:0000313" key="2">
    <source>
        <dbReference type="EMBL" id="JAT98511.1"/>
    </source>
</evidence>